<sequence length="66" mass="6410">MLIGLCLLAGTTALLGMASVALSLLSGMDLAGLGAAAGFGLVSLVAGLGATGMALGRERAERFSRS</sequence>
<keyword evidence="3" id="KW-1185">Reference proteome</keyword>
<gene>
    <name evidence="2" type="ORF">JJQ90_25535</name>
</gene>
<keyword evidence="1" id="KW-1133">Transmembrane helix</keyword>
<comment type="caution">
    <text evidence="2">The sequence shown here is derived from an EMBL/GenBank/DDBJ whole genome shotgun (WGS) entry which is preliminary data.</text>
</comment>
<evidence type="ECO:0000313" key="2">
    <source>
        <dbReference type="EMBL" id="MBU8547105.1"/>
    </source>
</evidence>
<dbReference type="EMBL" id="JAERQM010000012">
    <property type="protein sequence ID" value="MBU8547105.1"/>
    <property type="molecule type" value="Genomic_DNA"/>
</dbReference>
<evidence type="ECO:0008006" key="4">
    <source>
        <dbReference type="Google" id="ProtNLM"/>
    </source>
</evidence>
<evidence type="ECO:0000313" key="3">
    <source>
        <dbReference type="Proteomes" id="UP000689967"/>
    </source>
</evidence>
<dbReference type="RefSeq" id="WP_216879133.1">
    <property type="nucleotide sequence ID" value="NZ_JAERQM010000012.1"/>
</dbReference>
<organism evidence="2 3">
    <name type="scientific">Falsiroseomonas oleicola</name>
    <dbReference type="NCBI Taxonomy" id="2801474"/>
    <lineage>
        <taxon>Bacteria</taxon>
        <taxon>Pseudomonadati</taxon>
        <taxon>Pseudomonadota</taxon>
        <taxon>Alphaproteobacteria</taxon>
        <taxon>Acetobacterales</taxon>
        <taxon>Roseomonadaceae</taxon>
        <taxon>Falsiroseomonas</taxon>
    </lineage>
</organism>
<proteinExistence type="predicted"/>
<reference evidence="2 3" key="1">
    <citation type="submission" date="2021-01" db="EMBL/GenBank/DDBJ databases">
        <title>Roseomonas sp. nov, a bacterium isolated from an oil production mixture in Yumen Oilfield.</title>
        <authorList>
            <person name="Wu D."/>
        </authorList>
    </citation>
    <scope>NUCLEOTIDE SEQUENCE [LARGE SCALE GENOMIC DNA]</scope>
    <source>
        <strain evidence="2 3">ROY-5-3</strain>
    </source>
</reference>
<accession>A0ABS6HIN3</accession>
<dbReference type="Proteomes" id="UP000689967">
    <property type="component" value="Unassembled WGS sequence"/>
</dbReference>
<keyword evidence="1" id="KW-0472">Membrane</keyword>
<evidence type="ECO:0000256" key="1">
    <source>
        <dbReference type="SAM" id="Phobius"/>
    </source>
</evidence>
<name>A0ABS6HIN3_9PROT</name>
<feature type="transmembrane region" description="Helical" evidence="1">
    <location>
        <begin position="33"/>
        <end position="56"/>
    </location>
</feature>
<protein>
    <recommendedName>
        <fullName evidence="4">Major facilitator superfamily (MFS) profile domain-containing protein</fullName>
    </recommendedName>
</protein>
<keyword evidence="1" id="KW-0812">Transmembrane</keyword>